<dbReference type="EMBL" id="AP020326">
    <property type="protein sequence ID" value="BBN48391.1"/>
    <property type="molecule type" value="Genomic_DNA"/>
</dbReference>
<dbReference type="RefSeq" id="WP_019732363.1">
    <property type="nucleotide sequence ID" value="NZ_AP020326.1"/>
</dbReference>
<proteinExistence type="predicted"/>
<organism evidence="1 2">
    <name type="scientific">Mycobacterium avium subsp. hominissuis</name>
    <dbReference type="NCBI Taxonomy" id="439334"/>
    <lineage>
        <taxon>Bacteria</taxon>
        <taxon>Bacillati</taxon>
        <taxon>Actinomycetota</taxon>
        <taxon>Actinomycetes</taxon>
        <taxon>Mycobacteriales</taxon>
        <taxon>Mycobacteriaceae</taxon>
        <taxon>Mycobacterium</taxon>
        <taxon>Mycobacterium avium complex (MAC)</taxon>
    </lineage>
</organism>
<sequence length="57" mass="6242">MSATMRSEVHMDDPLDGMVRAMPEQLNAGFSRVRIYCPHGAPAGDGWLHPAHREAPA</sequence>
<accession>A0AAI8X318</accession>
<protein>
    <submittedName>
        <fullName evidence="1">Uncharacterized protein</fullName>
    </submittedName>
</protein>
<evidence type="ECO:0000313" key="1">
    <source>
        <dbReference type="EMBL" id="BBN48391.1"/>
    </source>
</evidence>
<evidence type="ECO:0000313" key="2">
    <source>
        <dbReference type="Proteomes" id="UP000327362"/>
    </source>
</evidence>
<dbReference type="Proteomes" id="UP000327362">
    <property type="component" value="Chromosome"/>
</dbReference>
<name>A0AAI8X318_MYCAV</name>
<dbReference type="AlphaFoldDB" id="A0AAI8X318"/>
<reference evidence="1 2" key="1">
    <citation type="submission" date="2019-09" db="EMBL/GenBank/DDBJ databases">
        <title>Complete genome sequence of Mycobacterium avium subsp. hominissuis strain JP-H-1.</title>
        <authorList>
            <person name="Kinoshita Y."/>
            <person name="Niwa H."/>
            <person name="Uchida-Fujii E."/>
            <person name="Nukada T."/>
        </authorList>
    </citation>
    <scope>NUCLEOTIDE SEQUENCE [LARGE SCALE GENOMIC DNA]</scope>
    <source>
        <strain evidence="1 2">JP-H-1</strain>
    </source>
</reference>
<gene>
    <name evidence="1" type="ORF">JPH1_28660</name>
</gene>